<dbReference type="PATRIC" id="fig|452652.3.peg.1863"/>
<gene>
    <name evidence="2" type="ordered locus">KSE_18580</name>
</gene>
<dbReference type="KEGG" id="ksk:KSE_18580"/>
<keyword evidence="1" id="KW-0732">Signal</keyword>
<reference evidence="2 3" key="1">
    <citation type="journal article" date="2010" name="DNA Res.">
        <title>Genome sequence of Kitasatospora setae NBRC 14216T: an evolutionary snapshot of the family Streptomycetaceae.</title>
        <authorList>
            <person name="Ichikawa N."/>
            <person name="Oguchi A."/>
            <person name="Ikeda H."/>
            <person name="Ishikawa J."/>
            <person name="Kitani S."/>
            <person name="Watanabe Y."/>
            <person name="Nakamura S."/>
            <person name="Katano Y."/>
            <person name="Kishi E."/>
            <person name="Sasagawa M."/>
            <person name="Ankai A."/>
            <person name="Fukui S."/>
            <person name="Hashimoto Y."/>
            <person name="Kamata S."/>
            <person name="Otoguro M."/>
            <person name="Tanikawa S."/>
            <person name="Nihira T."/>
            <person name="Horinouchi S."/>
            <person name="Ohnishi Y."/>
            <person name="Hayakawa M."/>
            <person name="Kuzuyama T."/>
            <person name="Arisawa A."/>
            <person name="Nomoto F."/>
            <person name="Miura H."/>
            <person name="Takahashi Y."/>
            <person name="Fujita N."/>
        </authorList>
    </citation>
    <scope>NUCLEOTIDE SEQUENCE [LARGE SCALE GENOMIC DNA]</scope>
    <source>
        <strain evidence="3">ATCC 33774 / DSM 43861 / JCM 3304 / KCC A-0304 / NBRC 14216 / KM-6054</strain>
    </source>
</reference>
<dbReference type="Gene3D" id="3.40.190.10">
    <property type="entry name" value="Periplasmic binding protein-like II"/>
    <property type="match status" value="2"/>
</dbReference>
<organism evidence="2 3">
    <name type="scientific">Kitasatospora setae (strain ATCC 33774 / DSM 43861 / JCM 3304 / KCC A-0304 / NBRC 14216 / KM-6054)</name>
    <name type="common">Streptomyces setae</name>
    <dbReference type="NCBI Taxonomy" id="452652"/>
    <lineage>
        <taxon>Bacteria</taxon>
        <taxon>Bacillati</taxon>
        <taxon>Actinomycetota</taxon>
        <taxon>Actinomycetes</taxon>
        <taxon>Kitasatosporales</taxon>
        <taxon>Streptomycetaceae</taxon>
        <taxon>Kitasatospora</taxon>
    </lineage>
</organism>
<dbReference type="EMBL" id="AP010968">
    <property type="protein sequence ID" value="BAJ27683.1"/>
    <property type="molecule type" value="Genomic_DNA"/>
</dbReference>
<dbReference type="STRING" id="452652.KSE_18580"/>
<dbReference type="PANTHER" id="PTHR30006:SF2">
    <property type="entry name" value="ABC TRANSPORTER SUBSTRATE-BINDING PROTEIN"/>
    <property type="match status" value="1"/>
</dbReference>
<dbReference type="Pfam" id="PF13531">
    <property type="entry name" value="SBP_bac_11"/>
    <property type="match status" value="1"/>
</dbReference>
<protein>
    <recommendedName>
        <fullName evidence="4">ABC transporter substrate-binding protein</fullName>
    </recommendedName>
</protein>
<accession>E4N902</accession>
<sequence>MSERDENVAMAGLYEAAKDEGGRLVVYAGGDAPEQAGLYTAGFAERFPEIDVEVTVDLSKYHNARVDGLHLRGENRVDVVHLQTLHDFPHWKREGLLLPYRPLGAEHGDPAYADPDGTYCALFAFAFSNVVDTAVIPADRAPREAVDYLRPELKDRIVLTYPHDDDAVLYQFEQLIDRHGYGWLEKLQAQNPLWVRGTATPLAKIASGERAATFTSSYPLNPGAGDTLRFLPAREDFFQSWYQPGAILAAAPHPAAAKLYLSYRLSTEAQRASAQWPARTDITVPNWPALSAYANTSPAGFLAFMADRARVERLRGLLEDFIGPVEGPNPTGVDRLWH</sequence>
<dbReference type="HOGENOM" id="CLU_026974_5_1_11"/>
<dbReference type="SUPFAM" id="SSF53850">
    <property type="entry name" value="Periplasmic binding protein-like II"/>
    <property type="match status" value="1"/>
</dbReference>
<proteinExistence type="predicted"/>
<dbReference type="AlphaFoldDB" id="E4N902"/>
<evidence type="ECO:0008006" key="4">
    <source>
        <dbReference type="Google" id="ProtNLM"/>
    </source>
</evidence>
<name>E4N902_KITSK</name>
<dbReference type="Proteomes" id="UP000007076">
    <property type="component" value="Chromosome"/>
</dbReference>
<evidence type="ECO:0000313" key="2">
    <source>
        <dbReference type="EMBL" id="BAJ27683.1"/>
    </source>
</evidence>
<evidence type="ECO:0000313" key="3">
    <source>
        <dbReference type="Proteomes" id="UP000007076"/>
    </source>
</evidence>
<keyword evidence="3" id="KW-1185">Reference proteome</keyword>
<dbReference type="PANTHER" id="PTHR30006">
    <property type="entry name" value="THIAMINE-BINDING PERIPLASMIC PROTEIN-RELATED"/>
    <property type="match status" value="1"/>
</dbReference>
<evidence type="ECO:0000256" key="1">
    <source>
        <dbReference type="ARBA" id="ARBA00022729"/>
    </source>
</evidence>
<dbReference type="RefSeq" id="WP_014135001.1">
    <property type="nucleotide sequence ID" value="NC_016109.1"/>
</dbReference>
<dbReference type="eggNOG" id="COG1840">
    <property type="taxonomic scope" value="Bacteria"/>
</dbReference>